<organism evidence="2 3">
    <name type="scientific">Diaphorina citri</name>
    <name type="common">Asian citrus psyllid</name>
    <dbReference type="NCBI Taxonomy" id="121845"/>
    <lineage>
        <taxon>Eukaryota</taxon>
        <taxon>Metazoa</taxon>
        <taxon>Ecdysozoa</taxon>
        <taxon>Arthropoda</taxon>
        <taxon>Hexapoda</taxon>
        <taxon>Insecta</taxon>
        <taxon>Pterygota</taxon>
        <taxon>Neoptera</taxon>
        <taxon>Paraneoptera</taxon>
        <taxon>Hemiptera</taxon>
        <taxon>Sternorrhyncha</taxon>
        <taxon>Psylloidea</taxon>
        <taxon>Psyllidae</taxon>
        <taxon>Diaphorininae</taxon>
        <taxon>Diaphorina</taxon>
    </lineage>
</organism>
<dbReference type="AlphaFoldDB" id="A0A3Q0IIJ4"/>
<feature type="region of interest" description="Disordered" evidence="1">
    <location>
        <begin position="1"/>
        <end position="109"/>
    </location>
</feature>
<keyword evidence="2" id="KW-1185">Reference proteome</keyword>
<sequence length="145" mass="15491">MELPPTTSSSCSNSSSTGSTTANAVLDNTPPTTPESSLSPPRNECSTPYEAGSTGGMYAKMMTGDTESPKKMSGMKRRSSQTERNLKKRLKQSPRNTGAGSDSDDLSLSETFSIFSPSTTDITKSKYSYFVELGKSLIGLPLKLE</sequence>
<reference evidence="3" key="1">
    <citation type="submission" date="2025-08" db="UniProtKB">
        <authorList>
            <consortium name="RefSeq"/>
        </authorList>
    </citation>
    <scope>IDENTIFICATION</scope>
</reference>
<dbReference type="GeneID" id="113465560"/>
<evidence type="ECO:0000313" key="2">
    <source>
        <dbReference type="Proteomes" id="UP000079169"/>
    </source>
</evidence>
<gene>
    <name evidence="3" type="primary">LOC113465560</name>
</gene>
<evidence type="ECO:0000256" key="1">
    <source>
        <dbReference type="SAM" id="MobiDB-lite"/>
    </source>
</evidence>
<evidence type="ECO:0000313" key="3">
    <source>
        <dbReference type="RefSeq" id="XP_026675972.1"/>
    </source>
</evidence>
<dbReference type="KEGG" id="dci:113465560"/>
<proteinExistence type="predicted"/>
<accession>A0A3Q0IIJ4</accession>
<dbReference type="RefSeq" id="XP_026675972.1">
    <property type="nucleotide sequence ID" value="XM_026820171.1"/>
</dbReference>
<feature type="compositionally biased region" description="Low complexity" evidence="1">
    <location>
        <begin position="1"/>
        <end position="21"/>
    </location>
</feature>
<protein>
    <submittedName>
        <fullName evidence="3">Uncharacterized protein LOC113465560</fullName>
    </submittedName>
</protein>
<dbReference type="Proteomes" id="UP000079169">
    <property type="component" value="Unplaced"/>
</dbReference>
<name>A0A3Q0IIJ4_DIACI</name>
<dbReference type="PaxDb" id="121845-A0A3Q0IIJ4"/>